<proteinExistence type="inferred from homology"/>
<keyword evidence="3" id="KW-0560">Oxidoreductase</keyword>
<dbReference type="InterPro" id="IPR036291">
    <property type="entry name" value="NAD(P)-bd_dom_sf"/>
</dbReference>
<dbReference type="GO" id="GO:0016491">
    <property type="term" value="F:oxidoreductase activity"/>
    <property type="evidence" value="ECO:0007669"/>
    <property type="project" value="UniProtKB-KW"/>
</dbReference>
<dbReference type="Gene3D" id="3.40.50.720">
    <property type="entry name" value="NAD(P)-binding Rossmann-like Domain"/>
    <property type="match status" value="1"/>
</dbReference>
<comment type="similarity">
    <text evidence="1">Belongs to the NmrA-type oxidoreductase family. Isoflavone reductase subfamily.</text>
</comment>
<organism evidence="5 6">
    <name type="scientific">Bombardia bombarda</name>
    <dbReference type="NCBI Taxonomy" id="252184"/>
    <lineage>
        <taxon>Eukaryota</taxon>
        <taxon>Fungi</taxon>
        <taxon>Dikarya</taxon>
        <taxon>Ascomycota</taxon>
        <taxon>Pezizomycotina</taxon>
        <taxon>Sordariomycetes</taxon>
        <taxon>Sordariomycetidae</taxon>
        <taxon>Sordariales</taxon>
        <taxon>Lasiosphaeriaceae</taxon>
        <taxon>Bombardia</taxon>
    </lineage>
</organism>
<dbReference type="InterPro" id="IPR051609">
    <property type="entry name" value="NmrA/Isoflavone_reductase-like"/>
</dbReference>
<evidence type="ECO:0000256" key="2">
    <source>
        <dbReference type="ARBA" id="ARBA00022857"/>
    </source>
</evidence>
<reference evidence="5" key="1">
    <citation type="submission" date="2023-06" db="EMBL/GenBank/DDBJ databases">
        <title>Genome-scale phylogeny and comparative genomics of the fungal order Sordariales.</title>
        <authorList>
            <consortium name="Lawrence Berkeley National Laboratory"/>
            <person name="Hensen N."/>
            <person name="Bonometti L."/>
            <person name="Westerberg I."/>
            <person name="Brannstrom I.O."/>
            <person name="Guillou S."/>
            <person name="Cros-Aarteil S."/>
            <person name="Calhoun S."/>
            <person name="Haridas S."/>
            <person name="Kuo A."/>
            <person name="Mondo S."/>
            <person name="Pangilinan J."/>
            <person name="Riley R."/>
            <person name="LaButti K."/>
            <person name="Andreopoulos B."/>
            <person name="Lipzen A."/>
            <person name="Chen C."/>
            <person name="Yanf M."/>
            <person name="Daum C."/>
            <person name="Ng V."/>
            <person name="Clum A."/>
            <person name="Steindorff A."/>
            <person name="Ohm R."/>
            <person name="Martin F."/>
            <person name="Silar P."/>
            <person name="Natvig D."/>
            <person name="Lalanne C."/>
            <person name="Gautier V."/>
            <person name="Ament-velasquez S.L."/>
            <person name="Kruys A."/>
            <person name="Hutchinson M.I."/>
            <person name="Powell A.J."/>
            <person name="Barry K."/>
            <person name="Miller A.N."/>
            <person name="Grigoriev I.V."/>
            <person name="Debuchy R."/>
            <person name="Gladieux P."/>
            <person name="Thoren M.H."/>
            <person name="Johannesson H."/>
        </authorList>
    </citation>
    <scope>NUCLEOTIDE SEQUENCE</scope>
    <source>
        <strain evidence="5">SMH3391-2</strain>
    </source>
</reference>
<dbReference type="Proteomes" id="UP001174934">
    <property type="component" value="Unassembled WGS sequence"/>
</dbReference>
<keyword evidence="6" id="KW-1185">Reference proteome</keyword>
<dbReference type="InterPro" id="IPR016040">
    <property type="entry name" value="NAD(P)-bd_dom"/>
</dbReference>
<accession>A0AA39X920</accession>
<evidence type="ECO:0000256" key="1">
    <source>
        <dbReference type="ARBA" id="ARBA00005725"/>
    </source>
</evidence>
<feature type="domain" description="NAD(P)-binding" evidence="4">
    <location>
        <begin position="24"/>
        <end position="128"/>
    </location>
</feature>
<evidence type="ECO:0000313" key="6">
    <source>
        <dbReference type="Proteomes" id="UP001174934"/>
    </source>
</evidence>
<dbReference type="SUPFAM" id="SSF51735">
    <property type="entry name" value="NAD(P)-binding Rossmann-fold domains"/>
    <property type="match status" value="1"/>
</dbReference>
<gene>
    <name evidence="5" type="ORF">B0T17DRAFT_615327</name>
</gene>
<dbReference type="EMBL" id="JAULSR010000002">
    <property type="protein sequence ID" value="KAK0629566.1"/>
    <property type="molecule type" value="Genomic_DNA"/>
</dbReference>
<comment type="caution">
    <text evidence="5">The sequence shown here is derived from an EMBL/GenBank/DDBJ whole genome shotgun (WGS) entry which is preliminary data.</text>
</comment>
<dbReference type="AlphaFoldDB" id="A0AA39X920"/>
<dbReference type="PANTHER" id="PTHR47706">
    <property type="entry name" value="NMRA-LIKE FAMILY PROTEIN"/>
    <property type="match status" value="1"/>
</dbReference>
<dbReference type="PANTHER" id="PTHR47706:SF7">
    <property type="entry name" value="CIPA-LIKE, PUTATIVE (AFU_ORTHOLOGUE AFUA_1G01630)-RELATED"/>
    <property type="match status" value="1"/>
</dbReference>
<sequence>MAQKYAKDQPAGFTNRIERVAIVGAGGHAGKPITTFLLKTGKHTVTALARSGSEGAVPAGCKIATVDYDNEASLVAALTGQQFFVITVGVSAPPDTHHKLVTAAAKAGVPYVMTNCYGVLVNRPEDVDVARQLVTGEQPLQYVRDVEEQGVSAWIAMSCSFWYEWSLALAYGIDAFFGINIKERKAIFFDDGKRGMSVSTWEQTGRAMAALLSLKELPEDENDTSPTVSHWRNKPLKINSFVVSQRDMLDSLHRTLGTTDADWTIEYQPAAERYQKAMDIMKTGFDRPAFARAMYTRVFFPDLTAGGERFHYIDGSDNEKLGLAKDDLDAATKRTVDMVNSGWVEALWKKMAGGSHPPA</sequence>
<keyword evidence="2" id="KW-0521">NADP</keyword>
<evidence type="ECO:0000256" key="3">
    <source>
        <dbReference type="ARBA" id="ARBA00023002"/>
    </source>
</evidence>
<protein>
    <submittedName>
        <fullName evidence="5">Oxidoreductase CipA</fullName>
    </submittedName>
</protein>
<dbReference type="Pfam" id="PF13460">
    <property type="entry name" value="NAD_binding_10"/>
    <property type="match status" value="1"/>
</dbReference>
<evidence type="ECO:0000313" key="5">
    <source>
        <dbReference type="EMBL" id="KAK0629566.1"/>
    </source>
</evidence>
<evidence type="ECO:0000259" key="4">
    <source>
        <dbReference type="Pfam" id="PF13460"/>
    </source>
</evidence>
<name>A0AA39X920_9PEZI</name>